<dbReference type="Pfam" id="PF00144">
    <property type="entry name" value="Beta-lactamase"/>
    <property type="match status" value="1"/>
</dbReference>
<dbReference type="SUPFAM" id="SSF56601">
    <property type="entry name" value="beta-lactamase/transpeptidase-like"/>
    <property type="match status" value="1"/>
</dbReference>
<comment type="caution">
    <text evidence="2">The sequence shown here is derived from an EMBL/GenBank/DDBJ whole genome shotgun (WGS) entry which is preliminary data.</text>
</comment>
<feature type="domain" description="Beta-lactamase-related" evidence="1">
    <location>
        <begin position="25"/>
        <end position="338"/>
    </location>
</feature>
<dbReference type="Gene3D" id="3.40.710.10">
    <property type="entry name" value="DD-peptidase/beta-lactamase superfamily"/>
    <property type="match status" value="1"/>
</dbReference>
<keyword evidence="2" id="KW-0378">Hydrolase</keyword>
<dbReference type="PANTHER" id="PTHR46825:SF9">
    <property type="entry name" value="BETA-LACTAMASE-RELATED DOMAIN-CONTAINING PROTEIN"/>
    <property type="match status" value="1"/>
</dbReference>
<organism evidence="2 3">
    <name type="scientific">Ideonella lacteola</name>
    <dbReference type="NCBI Taxonomy" id="2984193"/>
    <lineage>
        <taxon>Bacteria</taxon>
        <taxon>Pseudomonadati</taxon>
        <taxon>Pseudomonadota</taxon>
        <taxon>Betaproteobacteria</taxon>
        <taxon>Burkholderiales</taxon>
        <taxon>Sphaerotilaceae</taxon>
        <taxon>Ideonella</taxon>
    </lineage>
</organism>
<dbReference type="Proteomes" id="UP001371218">
    <property type="component" value="Unassembled WGS sequence"/>
</dbReference>
<dbReference type="GO" id="GO:0016787">
    <property type="term" value="F:hydrolase activity"/>
    <property type="evidence" value="ECO:0007669"/>
    <property type="project" value="UniProtKB-KW"/>
</dbReference>
<reference evidence="2 3" key="1">
    <citation type="submission" date="2024-04" db="EMBL/GenBank/DDBJ databases">
        <title>Novel species of the genus Ideonella isolated from streams.</title>
        <authorList>
            <person name="Lu H."/>
        </authorList>
    </citation>
    <scope>NUCLEOTIDE SEQUENCE [LARGE SCALE GENOMIC DNA]</scope>
    <source>
        <strain evidence="2 3">DXS29W</strain>
    </source>
</reference>
<proteinExistence type="predicted"/>
<name>A0ABU9BUE6_9BURK</name>
<dbReference type="EMBL" id="JBBUTG010000010">
    <property type="protein sequence ID" value="MEK8032505.1"/>
    <property type="molecule type" value="Genomic_DNA"/>
</dbReference>
<sequence length="349" mass="38910">MTAAPPLFLHRFDTAVAALREQHAADGPGFSAALLWDGQLQRVAHHGVAHLEWPQPLAGDTRFYLASESKPWVAALVLDAVAAGRMALDADMRPWLPALSGCDAPVRLGHLLRHTSGIDDYLYLWHMQLGHDEDDLVTQAQALALIQRAGDVDFEPGARHDYSNSNYVLLADWLERDTGVSLDELARRRFFAPWGMADSSFERDPRRAMPRRARSYGRDAAGHWRERPVHLATWGDGGLWSTLDDVVRAEVRWLDEWRREGPRSLAARCGEDDPRFAPPGHTYRFGVEQLTHAGRTMWFHGGAFAGFTALVLRCLDEGMALVLLSNLEGFDASATTWTQRLWPAAGESG</sequence>
<evidence type="ECO:0000313" key="3">
    <source>
        <dbReference type="Proteomes" id="UP001371218"/>
    </source>
</evidence>
<keyword evidence="3" id="KW-1185">Reference proteome</keyword>
<dbReference type="InterPro" id="IPR001466">
    <property type="entry name" value="Beta-lactam-related"/>
</dbReference>
<dbReference type="PANTHER" id="PTHR46825">
    <property type="entry name" value="D-ALANYL-D-ALANINE-CARBOXYPEPTIDASE/ENDOPEPTIDASE AMPH"/>
    <property type="match status" value="1"/>
</dbReference>
<protein>
    <submittedName>
        <fullName evidence="2">Serine hydrolase domain-containing protein</fullName>
        <ecNumber evidence="2">3.1.1.103</ecNumber>
    </submittedName>
</protein>
<accession>A0ABU9BUE6</accession>
<dbReference type="InterPro" id="IPR050491">
    <property type="entry name" value="AmpC-like"/>
</dbReference>
<evidence type="ECO:0000259" key="1">
    <source>
        <dbReference type="Pfam" id="PF00144"/>
    </source>
</evidence>
<dbReference type="RefSeq" id="WP_341426917.1">
    <property type="nucleotide sequence ID" value="NZ_JBBUTG010000010.1"/>
</dbReference>
<dbReference type="InterPro" id="IPR012338">
    <property type="entry name" value="Beta-lactam/transpept-like"/>
</dbReference>
<dbReference type="EC" id="3.1.1.103" evidence="2"/>
<evidence type="ECO:0000313" key="2">
    <source>
        <dbReference type="EMBL" id="MEK8032505.1"/>
    </source>
</evidence>
<gene>
    <name evidence="2" type="ORF">AACH06_16900</name>
</gene>